<dbReference type="Proteomes" id="UP000184164">
    <property type="component" value="Unassembled WGS sequence"/>
</dbReference>
<dbReference type="Gene3D" id="3.55.50.30">
    <property type="match status" value="1"/>
</dbReference>
<keyword evidence="1" id="KW-0812">Transmembrane</keyword>
<dbReference type="Pfam" id="PF04773">
    <property type="entry name" value="FecR"/>
    <property type="match status" value="1"/>
</dbReference>
<dbReference type="PANTHER" id="PTHR30273">
    <property type="entry name" value="PERIPLASMIC SIGNAL SENSOR AND SIGMA FACTOR ACTIVATOR FECR-RELATED"/>
    <property type="match status" value="1"/>
</dbReference>
<dbReference type="InterPro" id="IPR006860">
    <property type="entry name" value="FecR"/>
</dbReference>
<proteinExistence type="predicted"/>
<keyword evidence="5" id="KW-1185">Reference proteome</keyword>
<evidence type="ECO:0000259" key="2">
    <source>
        <dbReference type="Pfam" id="PF04773"/>
    </source>
</evidence>
<dbReference type="AlphaFoldDB" id="A0A1M5GAK4"/>
<dbReference type="STRING" id="1484053.SAMN05444274_11826"/>
<dbReference type="Gene3D" id="2.60.120.1440">
    <property type="match status" value="1"/>
</dbReference>
<organism evidence="4 5">
    <name type="scientific">Mariniphaga anaerophila</name>
    <dbReference type="NCBI Taxonomy" id="1484053"/>
    <lineage>
        <taxon>Bacteria</taxon>
        <taxon>Pseudomonadati</taxon>
        <taxon>Bacteroidota</taxon>
        <taxon>Bacteroidia</taxon>
        <taxon>Marinilabiliales</taxon>
        <taxon>Prolixibacteraceae</taxon>
        <taxon>Mariniphaga</taxon>
    </lineage>
</organism>
<evidence type="ECO:0000313" key="5">
    <source>
        <dbReference type="Proteomes" id="UP000184164"/>
    </source>
</evidence>
<evidence type="ECO:0000259" key="3">
    <source>
        <dbReference type="Pfam" id="PF16344"/>
    </source>
</evidence>
<dbReference type="EMBL" id="FQUM01000018">
    <property type="protein sequence ID" value="SHG00726.1"/>
    <property type="molecule type" value="Genomic_DNA"/>
</dbReference>
<feature type="domain" description="FecR protein" evidence="2">
    <location>
        <begin position="183"/>
        <end position="277"/>
    </location>
</feature>
<dbReference type="Pfam" id="PF16344">
    <property type="entry name" value="FecR_C"/>
    <property type="match status" value="1"/>
</dbReference>
<dbReference type="OrthoDB" id="1123467at2"/>
<feature type="transmembrane region" description="Helical" evidence="1">
    <location>
        <begin position="92"/>
        <end position="114"/>
    </location>
</feature>
<dbReference type="RefSeq" id="WP_073003568.1">
    <property type="nucleotide sequence ID" value="NZ_FQUM01000018.1"/>
</dbReference>
<keyword evidence="1" id="KW-0472">Membrane</keyword>
<name>A0A1M5GAK4_9BACT</name>
<dbReference type="PANTHER" id="PTHR30273:SF2">
    <property type="entry name" value="PROTEIN FECR"/>
    <property type="match status" value="1"/>
</dbReference>
<reference evidence="4 5" key="1">
    <citation type="submission" date="2016-11" db="EMBL/GenBank/DDBJ databases">
        <authorList>
            <person name="Jaros S."/>
            <person name="Januszkiewicz K."/>
            <person name="Wedrychowicz H."/>
        </authorList>
    </citation>
    <scope>NUCLEOTIDE SEQUENCE [LARGE SCALE GENOMIC DNA]</scope>
    <source>
        <strain evidence="4 5">DSM 26910</strain>
    </source>
</reference>
<keyword evidence="1" id="KW-1133">Transmembrane helix</keyword>
<evidence type="ECO:0000256" key="1">
    <source>
        <dbReference type="SAM" id="Phobius"/>
    </source>
</evidence>
<sequence>MNIYDQIIDNPLFFKWVFNPSEELDSYWRFYMEKNPEYVNAIIDLKEQLGKYCKYQKEEIAEPQKEALKMRIVHMLNTVDRKRSRTRFFRNAMRYAAISLMFFAIGGGLVYYYMERNLPQVIIDNATVTPPVEQPVLILGNRGQVSLNQGESQLEYSVDGNIRVNNEKTIEGSDNNSVPEINTLVTPYGSRTAIKLSDGSKVWLNAGSKLIYPSRFVDKTREVFLIGEAFFDVSRNEKQPFAVRTGEIKIEVLGTKFNVNAYPEDSAVQTVLAEGSVIIKNFGYKKKKEEILLEPGMLAYYSKKTRQTKTKSVNVDEYVLWTEGLFSFTNTDLNRIIKKLERYYNVHFQFSDPFNGGIKVSGKLDVTKERKEVFEYLQRLTGLQIIEVDRKHYVIK</sequence>
<protein>
    <submittedName>
        <fullName evidence="4">FecR family protein</fullName>
    </submittedName>
</protein>
<dbReference type="FunFam" id="2.60.120.1440:FF:000001">
    <property type="entry name" value="Putative anti-sigma factor"/>
    <property type="match status" value="1"/>
</dbReference>
<accession>A0A1M5GAK4</accession>
<gene>
    <name evidence="4" type="ORF">SAMN05444274_11826</name>
</gene>
<dbReference type="InterPro" id="IPR032508">
    <property type="entry name" value="FecR_C"/>
</dbReference>
<feature type="domain" description="Protein FecR C-terminal" evidence="3">
    <location>
        <begin position="326"/>
        <end position="393"/>
    </location>
</feature>
<dbReference type="GO" id="GO:0016989">
    <property type="term" value="F:sigma factor antagonist activity"/>
    <property type="evidence" value="ECO:0007669"/>
    <property type="project" value="TreeGrafter"/>
</dbReference>
<evidence type="ECO:0000313" key="4">
    <source>
        <dbReference type="EMBL" id="SHG00726.1"/>
    </source>
</evidence>
<dbReference type="InterPro" id="IPR012373">
    <property type="entry name" value="Ferrdict_sens_TM"/>
</dbReference>